<keyword evidence="4" id="KW-1185">Reference proteome</keyword>
<keyword evidence="1" id="KW-0812">Transmembrane</keyword>
<dbReference type="Gene3D" id="1.10.405.10">
    <property type="entry name" value="Guanine Nucleotide Dissociation Inhibitor, domain 1"/>
    <property type="match status" value="1"/>
</dbReference>
<dbReference type="Gene3D" id="3.50.50.60">
    <property type="entry name" value="FAD/NAD(P)-binding domain"/>
    <property type="match status" value="2"/>
</dbReference>
<evidence type="ECO:0000313" key="3">
    <source>
        <dbReference type="EMBL" id="KZW00435.1"/>
    </source>
</evidence>
<dbReference type="Gene3D" id="3.90.660.10">
    <property type="match status" value="1"/>
</dbReference>
<dbReference type="SUPFAM" id="SSF51905">
    <property type="entry name" value="FAD/NAD(P)-binding domain"/>
    <property type="match status" value="1"/>
</dbReference>
<keyword evidence="1" id="KW-0472">Membrane</keyword>
<organism evidence="3 4">
    <name type="scientific">Exidia glandulosa HHB12029</name>
    <dbReference type="NCBI Taxonomy" id="1314781"/>
    <lineage>
        <taxon>Eukaryota</taxon>
        <taxon>Fungi</taxon>
        <taxon>Dikarya</taxon>
        <taxon>Basidiomycota</taxon>
        <taxon>Agaricomycotina</taxon>
        <taxon>Agaricomycetes</taxon>
        <taxon>Auriculariales</taxon>
        <taxon>Exidiaceae</taxon>
        <taxon>Exidia</taxon>
    </lineage>
</organism>
<sequence>MPKRIAVVGSGCAGLGATWLLNEHSEHEVHLYEADNRPGGHANTQDFRASLAHKASVPVDAYVRTIHVLAPPLTRLDLTAASYIILNPVTYPNFLKFLEHKEVPVVPAAMSFSVSRDEGALEWAGSPDPTTLFCQPENLLNIDMWRMLWDLLRFNACALEVLQPDSLDGELSLGDYLKKYNYCQTFRDDYLLPVTAAIWTTPPDKISLNFPVRAVVQFMANHHLLQLLNKPSWLTIVGGSKQYVKKIVGRMQPQRVHFNTPVHSINTTKTPGSVQLTTADGETHIYDHVVMACHADTTLKILENGADVTEQERDILGRFTWNDNEAILHSDLALMPKRRKAWSCWNYLSSSAPEASGDVKASVGRVALTYCLNVVQYIDESKHGPCLLTLNPPFEPHPDKVVGRFNYSHPALDQASTEAQEMLPSIQNKRGLSFVGAWTKYGFHEDGFASGMRAAEAHLGARSPFPIQSAEREHKHDKTLAFFFQFFENSGARSIADFIFAFWLRIFAFVFLRR</sequence>
<feature type="domain" description="Amine oxidase" evidence="2">
    <location>
        <begin position="13"/>
        <end position="297"/>
    </location>
</feature>
<accession>A0A165N9Y1</accession>
<evidence type="ECO:0000313" key="4">
    <source>
        <dbReference type="Proteomes" id="UP000077266"/>
    </source>
</evidence>
<dbReference type="AlphaFoldDB" id="A0A165N9Y1"/>
<dbReference type="PANTHER" id="PTHR42923">
    <property type="entry name" value="PROTOPORPHYRINOGEN OXIDASE"/>
    <property type="match status" value="1"/>
</dbReference>
<dbReference type="EMBL" id="KV425901">
    <property type="protein sequence ID" value="KZW00435.1"/>
    <property type="molecule type" value="Genomic_DNA"/>
</dbReference>
<dbReference type="GO" id="GO:0016491">
    <property type="term" value="F:oxidoreductase activity"/>
    <property type="evidence" value="ECO:0007669"/>
    <property type="project" value="InterPro"/>
</dbReference>
<evidence type="ECO:0000256" key="1">
    <source>
        <dbReference type="SAM" id="Phobius"/>
    </source>
</evidence>
<dbReference type="Pfam" id="PF01593">
    <property type="entry name" value="Amino_oxidase"/>
    <property type="match status" value="1"/>
</dbReference>
<proteinExistence type="predicted"/>
<dbReference type="OrthoDB" id="5977668at2759"/>
<reference evidence="3 4" key="1">
    <citation type="journal article" date="2016" name="Mol. Biol. Evol.">
        <title>Comparative Genomics of Early-Diverging Mushroom-Forming Fungi Provides Insights into the Origins of Lignocellulose Decay Capabilities.</title>
        <authorList>
            <person name="Nagy L.G."/>
            <person name="Riley R."/>
            <person name="Tritt A."/>
            <person name="Adam C."/>
            <person name="Daum C."/>
            <person name="Floudas D."/>
            <person name="Sun H."/>
            <person name="Yadav J.S."/>
            <person name="Pangilinan J."/>
            <person name="Larsson K.H."/>
            <person name="Matsuura K."/>
            <person name="Barry K."/>
            <person name="Labutti K."/>
            <person name="Kuo R."/>
            <person name="Ohm R.A."/>
            <person name="Bhattacharya S.S."/>
            <person name="Shirouzu T."/>
            <person name="Yoshinaga Y."/>
            <person name="Martin F.M."/>
            <person name="Grigoriev I.V."/>
            <person name="Hibbett D.S."/>
        </authorList>
    </citation>
    <scope>NUCLEOTIDE SEQUENCE [LARGE SCALE GENOMIC DNA]</scope>
    <source>
        <strain evidence="3 4">HHB12029</strain>
    </source>
</reference>
<gene>
    <name evidence="3" type="ORF">EXIGLDRAFT_696100</name>
</gene>
<feature type="transmembrane region" description="Helical" evidence="1">
    <location>
        <begin position="495"/>
        <end position="512"/>
    </location>
</feature>
<dbReference type="STRING" id="1314781.A0A165N9Y1"/>
<dbReference type="PANTHER" id="PTHR42923:SF17">
    <property type="entry name" value="AMINE OXIDASE DOMAIN-CONTAINING PROTEIN"/>
    <property type="match status" value="1"/>
</dbReference>
<protein>
    <submittedName>
        <fullName evidence="3">FAD/NAD(P)-binding domain-containing protein</fullName>
    </submittedName>
</protein>
<dbReference type="Proteomes" id="UP000077266">
    <property type="component" value="Unassembled WGS sequence"/>
</dbReference>
<dbReference type="InterPro" id="IPR036188">
    <property type="entry name" value="FAD/NAD-bd_sf"/>
</dbReference>
<name>A0A165N9Y1_EXIGL</name>
<dbReference type="InterPro" id="IPR002937">
    <property type="entry name" value="Amino_oxidase"/>
</dbReference>
<keyword evidence="1" id="KW-1133">Transmembrane helix</keyword>
<evidence type="ECO:0000259" key="2">
    <source>
        <dbReference type="Pfam" id="PF01593"/>
    </source>
</evidence>
<dbReference type="InParanoid" id="A0A165N9Y1"/>
<dbReference type="InterPro" id="IPR050464">
    <property type="entry name" value="Zeta_carotene_desat/Oxidored"/>
</dbReference>